<accession>A0A5S3UPG3</accession>
<name>A0A5S3UPG3_9GAMM</name>
<dbReference type="Proteomes" id="UP000305729">
    <property type="component" value="Chromosome 1"/>
</dbReference>
<evidence type="ECO:0000256" key="5">
    <source>
        <dbReference type="SAM" id="MobiDB-lite"/>
    </source>
</evidence>
<dbReference type="InterPro" id="IPR050708">
    <property type="entry name" value="T6SS_VgrG/RHS"/>
</dbReference>
<dbReference type="RefSeq" id="WP_138539819.1">
    <property type="nucleotide sequence ID" value="NZ_CP045429.1"/>
</dbReference>
<feature type="chain" id="PRO_5043377630" description="Teneurin-like YD-shell domain-containing protein" evidence="6">
    <location>
        <begin position="32"/>
        <end position="2323"/>
    </location>
</feature>
<keyword evidence="3" id="KW-0677">Repeat</keyword>
<dbReference type="InterPro" id="IPR056823">
    <property type="entry name" value="TEN-like_YD-shell"/>
</dbReference>
<dbReference type="InterPro" id="IPR028994">
    <property type="entry name" value="Integrin_alpha_N"/>
</dbReference>
<feature type="compositionally biased region" description="Basic and acidic residues" evidence="5">
    <location>
        <begin position="2175"/>
        <end position="2190"/>
    </location>
</feature>
<dbReference type="PANTHER" id="PTHR32305:SF15">
    <property type="entry name" value="PROTEIN RHSA-RELATED"/>
    <property type="match status" value="1"/>
</dbReference>
<organism evidence="8 9">
    <name type="scientific">Pseudoalteromonas rubra</name>
    <dbReference type="NCBI Taxonomy" id="43658"/>
    <lineage>
        <taxon>Bacteria</taxon>
        <taxon>Pseudomonadati</taxon>
        <taxon>Pseudomonadota</taxon>
        <taxon>Gammaproteobacteria</taxon>
        <taxon>Alteromonadales</taxon>
        <taxon>Pseudoalteromonadaceae</taxon>
        <taxon>Pseudoalteromonas</taxon>
    </lineage>
</organism>
<keyword evidence="6" id="KW-0732">Signal</keyword>
<comment type="subcellular location">
    <subcellularLocation>
        <location evidence="1">Secreted</location>
    </subcellularLocation>
</comment>
<dbReference type="GO" id="GO:0005737">
    <property type="term" value="C:cytoplasm"/>
    <property type="evidence" value="ECO:0007669"/>
    <property type="project" value="InterPro"/>
</dbReference>
<feature type="signal peptide" evidence="6">
    <location>
        <begin position="1"/>
        <end position="31"/>
    </location>
</feature>
<reference evidence="8 9" key="1">
    <citation type="submission" date="2019-10" db="EMBL/GenBank/DDBJ databases">
        <title>Pseudoalteromonas rubra S4059.</title>
        <authorList>
            <person name="Paulsen S."/>
            <person name="Wang X."/>
        </authorList>
    </citation>
    <scope>NUCLEOTIDE SEQUENCE [LARGE SCALE GENOMIC DNA]</scope>
    <source>
        <strain evidence="8 9">S4059</strain>
    </source>
</reference>
<dbReference type="EMBL" id="CP045429">
    <property type="protein sequence ID" value="QPB83414.1"/>
    <property type="molecule type" value="Genomic_DNA"/>
</dbReference>
<dbReference type="InterPro" id="IPR003284">
    <property type="entry name" value="Sal_SpvB"/>
</dbReference>
<dbReference type="Gene3D" id="2.180.10.10">
    <property type="entry name" value="RHS repeat-associated core"/>
    <property type="match status" value="1"/>
</dbReference>
<dbReference type="Pfam" id="PF03534">
    <property type="entry name" value="SpvB"/>
    <property type="match status" value="1"/>
</dbReference>
<evidence type="ECO:0000313" key="8">
    <source>
        <dbReference type="EMBL" id="QPB83414.1"/>
    </source>
</evidence>
<evidence type="ECO:0000256" key="3">
    <source>
        <dbReference type="ARBA" id="ARBA00022737"/>
    </source>
</evidence>
<evidence type="ECO:0000256" key="2">
    <source>
        <dbReference type="ARBA" id="ARBA00022525"/>
    </source>
</evidence>
<dbReference type="PANTHER" id="PTHR32305">
    <property type="match status" value="1"/>
</dbReference>
<dbReference type="SUPFAM" id="SSF69318">
    <property type="entry name" value="Integrin alpha N-terminal domain"/>
    <property type="match status" value="1"/>
</dbReference>
<evidence type="ECO:0000256" key="6">
    <source>
        <dbReference type="SAM" id="SignalP"/>
    </source>
</evidence>
<dbReference type="GO" id="GO:0005576">
    <property type="term" value="C:extracellular region"/>
    <property type="evidence" value="ECO:0007669"/>
    <property type="project" value="UniProtKB-SubCell"/>
</dbReference>
<proteinExistence type="predicted"/>
<feature type="compositionally biased region" description="Polar residues" evidence="5">
    <location>
        <begin position="2202"/>
        <end position="2220"/>
    </location>
</feature>
<evidence type="ECO:0000256" key="4">
    <source>
        <dbReference type="ARBA" id="ARBA00023026"/>
    </source>
</evidence>
<sequence length="2323" mass="254707">MNRVLNKVKWQHIFVLLCMTQLVAFSSMAFANSKSLFTPIRIGKKLIVVPRKIDANEYQAQLTISNGEKRLTWSAIAGVSKYAIQVLNEDGQWENLLFTESLSVILDDRFNGYLQVRVAACYRDSCNLIAAGSAIQNVFETQYADVTSSIPGNANLVSVSAPSVDNVGTIKGRAGVSGGGATYSVPIELTPGRAGMQPGVSLNYSSRSGSGIAGKGWSLSAGSAITRCPATYAQDGYSRNPKYDQNDRLCLNGQRLIAINGSYGSSGAEYRTEMDSFAKITQHGAMNSTSSYFVVRLKNGHVSYYGASANSRDIRSNYNGTYAWLIDYTRDATNKNFIHYDYVTYGTNEKLLDRINYTGNSSSHKGMHNIYFEYEQALDPTRKYNQGILYEKTQRLKRVVTKHNSTQTREYTLSYAASRASGIDLLSSVELCYGTTGGNCLPKTRFEWEDQAPKIRGTFVNINAGKSISSVLPNGDRNGDGSRDWPGFYIDAEGNTTSNSHPMTQCEFSGTSGEKVNCHTDTADYNQDGITDDFDFVAGSVGSKKKLVLYKNYQNGTSTRINTNIEVPQLSSFLHVGDMNGDSLPDLVIYEKTATYSDDYIYFYYHSGNFSTPYSTSYKQKLFTVGKHPGSDNPSTSYSIGGDFDGNGIPDFYRVSLHRNDIGQGKLSSVKLTASKGKTLSFTSRTVNWDDEDDYLPSFNGGWGRFYRFADLNGDGLKDWFGWYNPKQNGSKLYVRYSKGDGWFTSPVYMNARAYSRDYYYNLSYGLEGNRENERYVKLPKYGNAIKVADIDADGKEELLIPNGIVVEGCQNVSHFEFRGKSVTEFCGSAIYNELIPTGKGTYKSIDGRHDHSIYSFAKLELKGGSFVSTDTDFIGSAHQSAIIDAQGDGLPDLVFNYGCESGPAGSNCRFLDATPYGYAKGKVNISRNYGTGSGTNGSRYRPLDVLHSVTDGIGLKSEWDYRPLSSSVSTNINGVTRLYKSDSLNLTGLIVKGYQKFTSSMYVVREFKQDNGVGGDFVRRYAYRNALFNNQGRGFMGFGSIIEADVTRGLVTQSDFQAYFPYAGKLMAKATFIADEYTLDGRRIALTESSAISHSKIDWKSNPSHRIKNVYSLYAKSSYEIKRDISTKSWLSTTEVENKSINAYGDIIHSERRQDDQYGMSAVSTTKTYAYDTSAWWVDKVTKVVTKSLLSGRDPNDAYFLYKGGEKGLVSETTLTKEFSNFHTSRKARTVKVSGSSGNGHEINYVFNSYGLPTQVTKKASIYNDANWTSQSRVETLSYTSNGTSAADSGYYVYETTNAKGHKTRVNTDPKTGLKTKTHQQVSASEYLTTEYGYDRYLRPYSQKVEGTPKGYTAIQRPGTYAPRDAVLQVLTVAPGAPKKVAFIDKLGRTIRTKVENQGGDWILQDKTFNAQGYPLFESQPYKFGNIKYGVRYGNYDEIGRVDSKTVDQQCSPFATGTMTTEYRYKGFTTSIDVSESCYGLHLGQMSRTYDSRKQLMKTTDALNGDTRYSYNSNGLPIIVRDAKGNSIVAKYNAFGQKVRVVDPNQGATDFIYNGFGEVQRETRSNGKSVHYNVDSLGRVVKRTATGEGTLTYTFDTHTYGQLSNAAGNGVTHSYQYDSLGRPTVHTVAGEGRSFSTSTYYDANYGRAKGMRYPNNLTLEFVYDDRGYQVGVKNNASGYTFQQITERDVFGYIQSQTLGNGLQMDNYYSRQSGQMTEHYTHKNGNNLLAIQYTGYDGFGNLKSLSVTSGKLGEQHQFTESYSYDDLHRLKSNAIAGYTTIRYDYDAVGNLTSKSDYATQYDYSNSVSGFTGGGPNAVKRVLKNGQWVGFSYDARGNMTKGDGLSTASYNAMDKPTSITKNGITASFTYGPDHMRFKQVKGSVTSYYAGKHYELEIEGNKTTTRAYIGDIAVISSQSGSVPQIRYFHKDRLGSARLITNADGYVVAERNFDPFGKPRAASGSLKFTAQLGDYKSAKTRRGFTDHEHLDDLELIHMNGRVYDYNLGRFMSVDPVIQSPGNSQSINPYSYIMNNPLGGTDPTGYSSACQSKGADVSGDSAPGCGDAMSYDVGDGDKLFAKDGVLYLDKNGDTLIKVDSMKVNGASGLVANIDMLTGSVAYNLGSQESVGSNSINENQSDAKGALNGVTAYVGQQLGDAGAARDDYNKRVAPLDPSDSEGRSKIKKETRDKTPKLVNDFIKKNRPSTGAQPGTGGRANSTNPKANKLASALKHGGRGLLVVNLGMNAVDIATSENTGLALMRSAFGVVGGIGGGIVGAIGGSFVAPGPGTAVGGVSGAALGGAGGERLGEAIHNFFWGRREDSTSN</sequence>
<protein>
    <recommendedName>
        <fullName evidence="7">Teneurin-like YD-shell domain-containing protein</fullName>
    </recommendedName>
</protein>
<gene>
    <name evidence="8" type="ORF">CWC22_010630</name>
</gene>
<keyword evidence="2" id="KW-0964">Secreted</keyword>
<dbReference type="Pfam" id="PF25023">
    <property type="entry name" value="TEN_YD-shell"/>
    <property type="match status" value="1"/>
</dbReference>
<dbReference type="InterPro" id="IPR022385">
    <property type="entry name" value="Rhs_assc_core"/>
</dbReference>
<evidence type="ECO:0000256" key="1">
    <source>
        <dbReference type="ARBA" id="ARBA00004613"/>
    </source>
</evidence>
<evidence type="ECO:0000259" key="7">
    <source>
        <dbReference type="Pfam" id="PF25023"/>
    </source>
</evidence>
<keyword evidence="4" id="KW-0843">Virulence</keyword>
<evidence type="ECO:0000313" key="9">
    <source>
        <dbReference type="Proteomes" id="UP000305729"/>
    </source>
</evidence>
<dbReference type="NCBIfam" id="TIGR03696">
    <property type="entry name" value="Rhs_assc_core"/>
    <property type="match status" value="1"/>
</dbReference>
<feature type="region of interest" description="Disordered" evidence="5">
    <location>
        <begin position="2159"/>
        <end position="2220"/>
    </location>
</feature>
<feature type="domain" description="Teneurin-like YD-shell" evidence="7">
    <location>
        <begin position="1487"/>
        <end position="2033"/>
    </location>
</feature>